<comment type="caution">
    <text evidence="1">The sequence shown here is derived from an EMBL/GenBank/DDBJ whole genome shotgun (WGS) entry which is preliminary data.</text>
</comment>
<sequence length="110" mass="12273">MTDLRRSDLPTVNLISVFSLIQNEPGNEQDIIGKILMSAIHIFQSGKTEWETVDRNKRFQSGKFVIFVCDQPGDEVILINQMVSDRSKLGGYGFASCDASGIVCETDEQE</sequence>
<accession>A0ABQ7C541</accession>
<evidence type="ECO:0000313" key="1">
    <source>
        <dbReference type="EMBL" id="KAF3546964.1"/>
    </source>
</evidence>
<dbReference type="Proteomes" id="UP000266723">
    <property type="component" value="Unassembled WGS sequence"/>
</dbReference>
<reference evidence="1 2" key="1">
    <citation type="journal article" date="2020" name="BMC Genomics">
        <title>Intraspecific diversification of the crop wild relative Brassica cretica Lam. using demographic model selection.</title>
        <authorList>
            <person name="Kioukis A."/>
            <person name="Michalopoulou V.A."/>
            <person name="Briers L."/>
            <person name="Pirintsos S."/>
            <person name="Studholme D.J."/>
            <person name="Pavlidis P."/>
            <person name="Sarris P.F."/>
        </authorList>
    </citation>
    <scope>NUCLEOTIDE SEQUENCE [LARGE SCALE GENOMIC DNA]</scope>
    <source>
        <strain evidence="2">cv. PFS-1207/04</strain>
    </source>
</reference>
<evidence type="ECO:0000313" key="2">
    <source>
        <dbReference type="Proteomes" id="UP000266723"/>
    </source>
</evidence>
<protein>
    <submittedName>
        <fullName evidence="1">Uncharacterized protein</fullName>
    </submittedName>
</protein>
<proteinExistence type="predicted"/>
<keyword evidence="2" id="KW-1185">Reference proteome</keyword>
<name>A0ABQ7C541_BRACR</name>
<organism evidence="1 2">
    <name type="scientific">Brassica cretica</name>
    <name type="common">Mustard</name>
    <dbReference type="NCBI Taxonomy" id="69181"/>
    <lineage>
        <taxon>Eukaryota</taxon>
        <taxon>Viridiplantae</taxon>
        <taxon>Streptophyta</taxon>
        <taxon>Embryophyta</taxon>
        <taxon>Tracheophyta</taxon>
        <taxon>Spermatophyta</taxon>
        <taxon>Magnoliopsida</taxon>
        <taxon>eudicotyledons</taxon>
        <taxon>Gunneridae</taxon>
        <taxon>Pentapetalae</taxon>
        <taxon>rosids</taxon>
        <taxon>malvids</taxon>
        <taxon>Brassicales</taxon>
        <taxon>Brassicaceae</taxon>
        <taxon>Brassiceae</taxon>
        <taxon>Brassica</taxon>
    </lineage>
</organism>
<dbReference type="EMBL" id="QGKV02000832">
    <property type="protein sequence ID" value="KAF3546964.1"/>
    <property type="molecule type" value="Genomic_DNA"/>
</dbReference>
<gene>
    <name evidence="1" type="ORF">DY000_02002802</name>
</gene>